<evidence type="ECO:0000256" key="6">
    <source>
        <dbReference type="ARBA" id="ARBA00023136"/>
    </source>
</evidence>
<keyword evidence="4" id="KW-1133">Transmembrane helix</keyword>
<keyword evidence="5" id="KW-0333">Golgi apparatus</keyword>
<dbReference type="InterPro" id="IPR005331">
    <property type="entry name" value="Sulfotransferase"/>
</dbReference>
<name>A0ABX6YPH2_9RHOB</name>
<keyword evidence="3" id="KW-0812">Transmembrane</keyword>
<sequence length="238" mass="27679">MAIVSHRARLLYISVPKVACTSIKSAFWALEHPEEERPSILRKSLTKLGLRKPARVPGIHQRSGYETLSFARVKLPPEGYSKVVVVRDPLSRLISAWRDKVTVENFRRRNGEIHELQNALLPLNPTFSEFVHNYDKYRKCSRPARVHTELLSYHIGHDLQWYDRVFKLEDLSAFTQYVSNRLGEHFDLRRLNESASLNREFKIEDEDVAILRDLLAADYELLGNCYIFDESVARLRSA</sequence>
<evidence type="ECO:0000256" key="7">
    <source>
        <dbReference type="ARBA" id="ARBA00023180"/>
    </source>
</evidence>
<evidence type="ECO:0000256" key="5">
    <source>
        <dbReference type="ARBA" id="ARBA00023034"/>
    </source>
</evidence>
<comment type="subcellular location">
    <subcellularLocation>
        <location evidence="1">Golgi apparatus membrane</location>
        <topology evidence="1">Single-pass type II membrane protein</topology>
    </subcellularLocation>
</comment>
<evidence type="ECO:0000313" key="9">
    <source>
        <dbReference type="Proteomes" id="UP000192422"/>
    </source>
</evidence>
<dbReference type="SUPFAM" id="SSF52540">
    <property type="entry name" value="P-loop containing nucleoside triphosphate hydrolases"/>
    <property type="match status" value="1"/>
</dbReference>
<accession>A0ABX6YPH2</accession>
<keyword evidence="6" id="KW-0472">Membrane</keyword>
<evidence type="ECO:0000256" key="3">
    <source>
        <dbReference type="ARBA" id="ARBA00022692"/>
    </source>
</evidence>
<keyword evidence="2" id="KW-0808">Transferase</keyword>
<dbReference type="Proteomes" id="UP000192422">
    <property type="component" value="Chromosome"/>
</dbReference>
<dbReference type="InterPro" id="IPR018011">
    <property type="entry name" value="Carb_sulfotrans_8-10"/>
</dbReference>
<dbReference type="RefSeq" id="WP_083079102.1">
    <property type="nucleotide sequence ID" value="NZ_CP053562.1"/>
</dbReference>
<evidence type="ECO:0000256" key="4">
    <source>
        <dbReference type="ARBA" id="ARBA00022989"/>
    </source>
</evidence>
<evidence type="ECO:0000313" key="8">
    <source>
        <dbReference type="EMBL" id="QPZ89704.1"/>
    </source>
</evidence>
<proteinExistence type="predicted"/>
<dbReference type="PANTHER" id="PTHR12137">
    <property type="entry name" value="CARBOHYDRATE SULFOTRANSFERASE"/>
    <property type="match status" value="1"/>
</dbReference>
<dbReference type="PANTHER" id="PTHR12137:SF54">
    <property type="entry name" value="CARBOHYDRATE SULFOTRANSFERASE"/>
    <property type="match status" value="1"/>
</dbReference>
<keyword evidence="7" id="KW-0325">Glycoprotein</keyword>
<evidence type="ECO:0000256" key="1">
    <source>
        <dbReference type="ARBA" id="ARBA00004323"/>
    </source>
</evidence>
<dbReference type="EMBL" id="CP053562">
    <property type="protein sequence ID" value="QPZ89704.1"/>
    <property type="molecule type" value="Genomic_DNA"/>
</dbReference>
<keyword evidence="9" id="KW-1185">Reference proteome</keyword>
<gene>
    <name evidence="8" type="ORF">AKL02_001585</name>
</gene>
<dbReference type="Pfam" id="PF03567">
    <property type="entry name" value="Sulfotransfer_2"/>
    <property type="match status" value="1"/>
</dbReference>
<reference evidence="8 9" key="1">
    <citation type="submission" date="2020-05" db="EMBL/GenBank/DDBJ databases">
        <title>Thioclava electrotropha strain Elox9 finished genome.</title>
        <authorList>
            <person name="Rowe A.R."/>
            <person name="Wilbanks E.G."/>
        </authorList>
    </citation>
    <scope>NUCLEOTIDE SEQUENCE [LARGE SCALE GENOMIC DNA]</scope>
    <source>
        <strain evidence="8 9">Elox9</strain>
    </source>
</reference>
<organism evidence="8 9">
    <name type="scientific">Thioclava electrotropha</name>
    <dbReference type="NCBI Taxonomy" id="1549850"/>
    <lineage>
        <taxon>Bacteria</taxon>
        <taxon>Pseudomonadati</taxon>
        <taxon>Pseudomonadota</taxon>
        <taxon>Alphaproteobacteria</taxon>
        <taxon>Rhodobacterales</taxon>
        <taxon>Paracoccaceae</taxon>
        <taxon>Thioclava</taxon>
    </lineage>
</organism>
<dbReference type="InterPro" id="IPR027417">
    <property type="entry name" value="P-loop_NTPase"/>
</dbReference>
<evidence type="ECO:0000256" key="2">
    <source>
        <dbReference type="ARBA" id="ARBA00022679"/>
    </source>
</evidence>
<protein>
    <submittedName>
        <fullName evidence="8">Sulfotransferase family 2 domain-containing protein</fullName>
    </submittedName>
</protein>
<dbReference type="Gene3D" id="3.40.50.300">
    <property type="entry name" value="P-loop containing nucleotide triphosphate hydrolases"/>
    <property type="match status" value="1"/>
</dbReference>